<dbReference type="PROSITE" id="PS00086">
    <property type="entry name" value="CYTOCHROME_P450"/>
    <property type="match status" value="1"/>
</dbReference>
<dbReference type="Pfam" id="PF00067">
    <property type="entry name" value="p450"/>
    <property type="match status" value="1"/>
</dbReference>
<evidence type="ECO:0000313" key="9">
    <source>
        <dbReference type="EMBL" id="KAI1870128.1"/>
    </source>
</evidence>
<evidence type="ECO:0000256" key="7">
    <source>
        <dbReference type="PIRSR" id="PIRSR602401-1"/>
    </source>
</evidence>
<evidence type="ECO:0000313" key="10">
    <source>
        <dbReference type="Proteomes" id="UP000829685"/>
    </source>
</evidence>
<dbReference type="InterPro" id="IPR050121">
    <property type="entry name" value="Cytochrome_P450_monoxygenase"/>
</dbReference>
<protein>
    <recommendedName>
        <fullName evidence="11">Cytochrome P450</fullName>
    </recommendedName>
</protein>
<keyword evidence="4 7" id="KW-0479">Metal-binding</keyword>
<feature type="binding site" description="axial binding residue" evidence="7">
    <location>
        <position position="423"/>
    </location>
    <ligand>
        <name>heme</name>
        <dbReference type="ChEBI" id="CHEBI:30413"/>
    </ligand>
    <ligandPart>
        <name>Fe</name>
        <dbReference type="ChEBI" id="CHEBI:18248"/>
    </ligandPart>
</feature>
<dbReference type="GO" id="GO:0004497">
    <property type="term" value="F:monooxygenase activity"/>
    <property type="evidence" value="ECO:0007669"/>
    <property type="project" value="UniProtKB-KW"/>
</dbReference>
<dbReference type="GO" id="GO:0020037">
    <property type="term" value="F:heme binding"/>
    <property type="evidence" value="ECO:0007669"/>
    <property type="project" value="InterPro"/>
</dbReference>
<dbReference type="InterPro" id="IPR001128">
    <property type="entry name" value="Cyt_P450"/>
</dbReference>
<keyword evidence="5 8" id="KW-0560">Oxidoreductase</keyword>
<dbReference type="PANTHER" id="PTHR24305">
    <property type="entry name" value="CYTOCHROME P450"/>
    <property type="match status" value="1"/>
</dbReference>
<organism evidence="9 10">
    <name type="scientific">Neoarthrinium moseri</name>
    <dbReference type="NCBI Taxonomy" id="1658444"/>
    <lineage>
        <taxon>Eukaryota</taxon>
        <taxon>Fungi</taxon>
        <taxon>Dikarya</taxon>
        <taxon>Ascomycota</taxon>
        <taxon>Pezizomycotina</taxon>
        <taxon>Sordariomycetes</taxon>
        <taxon>Xylariomycetidae</taxon>
        <taxon>Amphisphaeriales</taxon>
        <taxon>Apiosporaceae</taxon>
        <taxon>Neoarthrinium</taxon>
    </lineage>
</organism>
<evidence type="ECO:0008006" key="11">
    <source>
        <dbReference type="Google" id="ProtNLM"/>
    </source>
</evidence>
<dbReference type="Gene3D" id="1.10.630.10">
    <property type="entry name" value="Cytochrome P450"/>
    <property type="match status" value="1"/>
</dbReference>
<keyword evidence="6 7" id="KW-0408">Iron</keyword>
<dbReference type="InterPro" id="IPR002401">
    <property type="entry name" value="Cyt_P450_E_grp-I"/>
</dbReference>
<dbReference type="AlphaFoldDB" id="A0A9Q0AP97"/>
<dbReference type="Proteomes" id="UP000829685">
    <property type="component" value="Unassembled WGS sequence"/>
</dbReference>
<keyword evidence="10" id="KW-1185">Reference proteome</keyword>
<evidence type="ECO:0000256" key="4">
    <source>
        <dbReference type="ARBA" id="ARBA00022723"/>
    </source>
</evidence>
<evidence type="ECO:0000256" key="1">
    <source>
        <dbReference type="ARBA" id="ARBA00001971"/>
    </source>
</evidence>
<dbReference type="EMBL" id="JAFIMR010000014">
    <property type="protein sequence ID" value="KAI1870128.1"/>
    <property type="molecule type" value="Genomic_DNA"/>
</dbReference>
<evidence type="ECO:0000256" key="5">
    <source>
        <dbReference type="ARBA" id="ARBA00023002"/>
    </source>
</evidence>
<gene>
    <name evidence="9" type="ORF">JX265_006298</name>
</gene>
<keyword evidence="3 7" id="KW-0349">Heme</keyword>
<dbReference type="InterPro" id="IPR017972">
    <property type="entry name" value="Cyt_P450_CS"/>
</dbReference>
<comment type="similarity">
    <text evidence="2 8">Belongs to the cytochrome P450 family.</text>
</comment>
<evidence type="ECO:0000256" key="3">
    <source>
        <dbReference type="ARBA" id="ARBA00022617"/>
    </source>
</evidence>
<dbReference type="PANTHER" id="PTHR24305:SF96">
    <property type="entry name" value="CYTOCHROME P450 MONOOXYGENASE STCB-RELATED"/>
    <property type="match status" value="1"/>
</dbReference>
<evidence type="ECO:0000256" key="8">
    <source>
        <dbReference type="RuleBase" id="RU000461"/>
    </source>
</evidence>
<accession>A0A9Q0AP97</accession>
<proteinExistence type="inferred from homology"/>
<dbReference type="GO" id="GO:0005506">
    <property type="term" value="F:iron ion binding"/>
    <property type="evidence" value="ECO:0007669"/>
    <property type="project" value="InterPro"/>
</dbReference>
<name>A0A9Q0AP97_9PEZI</name>
<keyword evidence="8" id="KW-0503">Monooxygenase</keyword>
<evidence type="ECO:0000256" key="2">
    <source>
        <dbReference type="ARBA" id="ARBA00010617"/>
    </source>
</evidence>
<dbReference type="PRINTS" id="PR00463">
    <property type="entry name" value="EP450I"/>
</dbReference>
<dbReference type="InterPro" id="IPR036396">
    <property type="entry name" value="Cyt_P450_sf"/>
</dbReference>
<dbReference type="PRINTS" id="PR00385">
    <property type="entry name" value="P450"/>
</dbReference>
<reference evidence="9" key="1">
    <citation type="submission" date="2021-03" db="EMBL/GenBank/DDBJ databases">
        <title>Revisited historic fungal species revealed as producer of novel bioactive compounds through whole genome sequencing and comparative genomics.</title>
        <authorList>
            <person name="Vignolle G.A."/>
            <person name="Hochenegger N."/>
            <person name="Mach R.L."/>
            <person name="Mach-Aigner A.R."/>
            <person name="Javad Rahimi M."/>
            <person name="Salim K.A."/>
            <person name="Chan C.M."/>
            <person name="Lim L.B.L."/>
            <person name="Cai F."/>
            <person name="Druzhinina I.S."/>
            <person name="U'Ren J.M."/>
            <person name="Derntl C."/>
        </authorList>
    </citation>
    <scope>NUCLEOTIDE SEQUENCE</scope>
    <source>
        <strain evidence="9">TUCIM 5799</strain>
    </source>
</reference>
<dbReference type="CDD" id="cd11059">
    <property type="entry name" value="CYP_fungal"/>
    <property type="match status" value="1"/>
</dbReference>
<dbReference type="GO" id="GO:0016705">
    <property type="term" value="F:oxidoreductase activity, acting on paired donors, with incorporation or reduction of molecular oxygen"/>
    <property type="evidence" value="ECO:0007669"/>
    <property type="project" value="InterPro"/>
</dbReference>
<evidence type="ECO:0000256" key="6">
    <source>
        <dbReference type="ARBA" id="ARBA00023004"/>
    </source>
</evidence>
<sequence length="480" mass="54188">MYNFQILAIASLVAFAGYVYCTLKGPLARIPGPWYSNWTDLVRIYYVLSGKGPSYVQSLHEKYGPLVRVSPHSVDVSDITAARTVHNIKNEFPKSSWYYSFNSGENLFTTTDIPYHRRHRRLLSGPLSETGLKAMIPVIDGKIQLTIQRMKQEMESRGAVDILKWWLFLTTDVIGQLTFGDSFNMLETGEKNQYIQDLEDLAASSGLRMAFPKLSLLAGYLHIPGLQNAEVNTKRLVAYSEESLERHRKLVERDPENSPATLFSKLYKAGEEGLSPAELRDEAQAYIIAGSDTTSNTLTYLVWSVCRSPIIKTKLVDELLTVPPKFTYDDIRDLPYLNMVIEETLRLYSAAPAGLPRIVPPGGTDLAGHHLPAGSTVSTQAYSLHRDPNVFPRAEEFIPERWETPTKGMKDAFMPFGGGSRVCIGLHLARMQLRLGTARFFHTFPRAEVSGLEKMSDEEMTPKLYFLIRPQQNRCLIRAW</sequence>
<comment type="cofactor">
    <cofactor evidence="1 7">
        <name>heme</name>
        <dbReference type="ChEBI" id="CHEBI:30413"/>
    </cofactor>
</comment>
<comment type="caution">
    <text evidence="9">The sequence shown here is derived from an EMBL/GenBank/DDBJ whole genome shotgun (WGS) entry which is preliminary data.</text>
</comment>
<dbReference type="SUPFAM" id="SSF48264">
    <property type="entry name" value="Cytochrome P450"/>
    <property type="match status" value="1"/>
</dbReference>